<dbReference type="PANTHER" id="PTHR37825:SF1">
    <property type="entry name" value="TRNA(MET) CYTIDINE ACETATE LIGASE"/>
    <property type="match status" value="1"/>
</dbReference>
<evidence type="ECO:0000256" key="2">
    <source>
        <dbReference type="ARBA" id="ARBA00022694"/>
    </source>
</evidence>
<organism evidence="4 5">
    <name type="scientific">Heyndrickxia camelliae</name>
    <dbReference type="NCBI Taxonomy" id="1707093"/>
    <lineage>
        <taxon>Bacteria</taxon>
        <taxon>Bacillati</taxon>
        <taxon>Bacillota</taxon>
        <taxon>Bacilli</taxon>
        <taxon>Bacillales</taxon>
        <taxon>Bacillaceae</taxon>
        <taxon>Heyndrickxia</taxon>
    </lineage>
</organism>
<dbReference type="Pfam" id="PF05636">
    <property type="entry name" value="HIGH_NTase1"/>
    <property type="match status" value="1"/>
</dbReference>
<name>A0A2N3LQS3_9BACI</name>
<comment type="caution">
    <text evidence="3">Lacks conserved residue(s) required for the propagation of feature annotation.</text>
</comment>
<dbReference type="SUPFAM" id="SSF52374">
    <property type="entry name" value="Nucleotidylyl transferase"/>
    <property type="match status" value="1"/>
</dbReference>
<keyword evidence="3" id="KW-0547">Nucleotide-binding</keyword>
<comment type="caution">
    <text evidence="4">The sequence shown here is derived from an EMBL/GenBank/DDBJ whole genome shotgun (WGS) entry which is preliminary data.</text>
</comment>
<keyword evidence="3" id="KW-0067">ATP-binding</keyword>
<dbReference type="GO" id="GO:0016879">
    <property type="term" value="F:ligase activity, forming carbon-nitrogen bonds"/>
    <property type="evidence" value="ECO:0007669"/>
    <property type="project" value="UniProtKB-UniRule"/>
</dbReference>
<dbReference type="PANTHER" id="PTHR37825">
    <property type="entry name" value="TRNA(MET) CYTIDINE ACETATE LIGASE"/>
    <property type="match status" value="1"/>
</dbReference>
<dbReference type="Proteomes" id="UP000233440">
    <property type="component" value="Unassembled WGS sequence"/>
</dbReference>
<dbReference type="GO" id="GO:0005524">
    <property type="term" value="F:ATP binding"/>
    <property type="evidence" value="ECO:0007669"/>
    <property type="project" value="UniProtKB-KW"/>
</dbReference>
<keyword evidence="1 3" id="KW-0436">Ligase</keyword>
<dbReference type="GO" id="GO:0000049">
    <property type="term" value="F:tRNA binding"/>
    <property type="evidence" value="ECO:0007669"/>
    <property type="project" value="UniProtKB-KW"/>
</dbReference>
<keyword evidence="3" id="KW-0963">Cytoplasm</keyword>
<dbReference type="AlphaFoldDB" id="A0A2N3LQS3"/>
<evidence type="ECO:0000256" key="1">
    <source>
        <dbReference type="ARBA" id="ARBA00022598"/>
    </source>
</evidence>
<dbReference type="NCBIfam" id="NF010191">
    <property type="entry name" value="PRK13670.1"/>
    <property type="match status" value="1"/>
</dbReference>
<accession>A0A2N3LQS3</accession>
<dbReference type="InterPro" id="IPR008513">
    <property type="entry name" value="tRNA(Met)_cyd_acetate_ligase"/>
</dbReference>
<dbReference type="GO" id="GO:0006400">
    <property type="term" value="P:tRNA modification"/>
    <property type="evidence" value="ECO:0007669"/>
    <property type="project" value="UniProtKB-UniRule"/>
</dbReference>
<gene>
    <name evidence="3" type="primary">tmcAL</name>
    <name evidence="4" type="ORF">CWO92_02540</name>
</gene>
<protein>
    <recommendedName>
        <fullName evidence="3">tRNA(Met) cytidine acetate ligase</fullName>
        <ecNumber evidence="3">6.3.4.-</ecNumber>
    </recommendedName>
</protein>
<feature type="binding site" evidence="3">
    <location>
        <position position="187"/>
    </location>
    <ligand>
        <name>ATP</name>
        <dbReference type="ChEBI" id="CHEBI:30616"/>
    </ligand>
</feature>
<dbReference type="GO" id="GO:0016740">
    <property type="term" value="F:transferase activity"/>
    <property type="evidence" value="ECO:0007669"/>
    <property type="project" value="UniProtKB-KW"/>
</dbReference>
<keyword evidence="4" id="KW-0808">Transferase</keyword>
<dbReference type="GO" id="GO:0005737">
    <property type="term" value="C:cytoplasm"/>
    <property type="evidence" value="ECO:0007669"/>
    <property type="project" value="UniProtKB-SubCell"/>
</dbReference>
<evidence type="ECO:0000313" key="4">
    <source>
        <dbReference type="EMBL" id="PKR86948.1"/>
    </source>
</evidence>
<dbReference type="EC" id="6.3.4.-" evidence="3"/>
<feature type="binding site" evidence="3">
    <location>
        <position position="101"/>
    </location>
    <ligand>
        <name>ATP</name>
        <dbReference type="ChEBI" id="CHEBI:30616"/>
    </ligand>
</feature>
<keyword evidence="3" id="KW-0694">RNA-binding</keyword>
<feature type="binding site" evidence="3">
    <location>
        <position position="162"/>
    </location>
    <ligand>
        <name>ATP</name>
        <dbReference type="ChEBI" id="CHEBI:30616"/>
    </ligand>
</feature>
<keyword evidence="3" id="KW-0820">tRNA-binding</keyword>
<dbReference type="Gene3D" id="3.40.50.620">
    <property type="entry name" value="HUPs"/>
    <property type="match status" value="1"/>
</dbReference>
<sequence>MRSTGIIVEYNPFHNGHLYHFNQSKESSKADVVIAVMSGNFLQRGEPAIVSKWARTKMALLSGIDLVVELPYKFAVQQAEIFALGSVYLLDALGCQSFCFGSESGKIDTFTRTIDILQKNHHQYNENIKKYMQSGISYPSALSKSFKELGLGEEYLDLSQPNNILGYQYVKARNHLHSKMEALTISRKNANYHDEDFSSSTIASATAIRKAIFDENDTLKIQQYVPIATFNELSNYKQVFGILHEWERYWPYLQYKLLTSSHEEIAECYEVEEGIEFRLIREAEKAVSFQDFMEKVKTKRYTWTRIQRMCVHILTNTKKTEMKNEHRYPEYIRLLGMSANGRNYLNEMKKSISLPIISKLSAFQNEAVQLDIKAAKVYSLALKEPKRKHLLNLEFAQPPIQIGKREA</sequence>
<proteinExistence type="inferred from homology"/>
<evidence type="ECO:0000313" key="5">
    <source>
        <dbReference type="Proteomes" id="UP000233440"/>
    </source>
</evidence>
<comment type="subcellular location">
    <subcellularLocation>
        <location evidence="3">Cytoplasm</location>
    </subcellularLocation>
</comment>
<comment type="catalytic activity">
    <reaction evidence="3">
        <text>cytidine(34) in elongator tRNA(Met) + acetate + ATP = N(4)-acetylcytidine(34) in elongator tRNA(Met) + AMP + diphosphate</text>
        <dbReference type="Rhea" id="RHEA:58144"/>
        <dbReference type="Rhea" id="RHEA-COMP:10693"/>
        <dbReference type="Rhea" id="RHEA-COMP:10694"/>
        <dbReference type="ChEBI" id="CHEBI:30089"/>
        <dbReference type="ChEBI" id="CHEBI:30616"/>
        <dbReference type="ChEBI" id="CHEBI:33019"/>
        <dbReference type="ChEBI" id="CHEBI:74900"/>
        <dbReference type="ChEBI" id="CHEBI:82748"/>
        <dbReference type="ChEBI" id="CHEBI:456215"/>
    </reaction>
</comment>
<comment type="function">
    <text evidence="3">Catalyzes the formation of N(4)-acetylcytidine (ac(4)C) at the wobble position of elongator tRNA(Met), using acetate and ATP as substrates. First activates an acetate ion to form acetyladenylate (Ac-AMP) and then transfers the acetyl group to tRNA to form ac(4)C34.</text>
</comment>
<dbReference type="EMBL" id="PIQO01000001">
    <property type="protein sequence ID" value="PKR86948.1"/>
    <property type="molecule type" value="Genomic_DNA"/>
</dbReference>
<dbReference type="OrthoDB" id="9769796at2"/>
<feature type="binding site" evidence="3">
    <location>
        <begin position="7"/>
        <end position="20"/>
    </location>
    <ligand>
        <name>ATP</name>
        <dbReference type="ChEBI" id="CHEBI:30616"/>
    </ligand>
</feature>
<reference evidence="4 5" key="1">
    <citation type="submission" date="2017-11" db="EMBL/GenBank/DDBJ databases">
        <title>Bacillus camelliae sp. nov., isolated from pu'er tea.</title>
        <authorList>
            <person name="Niu L."/>
        </authorList>
    </citation>
    <scope>NUCLEOTIDE SEQUENCE [LARGE SCALE GENOMIC DNA]</scope>
    <source>
        <strain evidence="4 5">7578-1</strain>
    </source>
</reference>
<keyword evidence="5" id="KW-1185">Reference proteome</keyword>
<dbReference type="RefSeq" id="WP_101352599.1">
    <property type="nucleotide sequence ID" value="NZ_PIQO01000001.1"/>
</dbReference>
<keyword evidence="2 3" id="KW-0819">tRNA processing</keyword>
<dbReference type="InterPro" id="IPR014729">
    <property type="entry name" value="Rossmann-like_a/b/a_fold"/>
</dbReference>
<dbReference type="HAMAP" id="MF_01539">
    <property type="entry name" value="TmcAL"/>
    <property type="match status" value="1"/>
</dbReference>
<evidence type="ECO:0000256" key="3">
    <source>
        <dbReference type="HAMAP-Rule" id="MF_01539"/>
    </source>
</evidence>
<comment type="similarity">
    <text evidence="3">Belongs to the TmcAL family.</text>
</comment>